<evidence type="ECO:0000256" key="2">
    <source>
        <dbReference type="ARBA" id="ARBA00023015"/>
    </source>
</evidence>
<dbReference type="InterPro" id="IPR000847">
    <property type="entry name" value="LysR_HTH_N"/>
</dbReference>
<evidence type="ECO:0000256" key="3">
    <source>
        <dbReference type="ARBA" id="ARBA00023125"/>
    </source>
</evidence>
<keyword evidence="8" id="KW-1185">Reference proteome</keyword>
<protein>
    <submittedName>
        <fullName evidence="7">LysR substrate-binding domain-containing protein</fullName>
    </submittedName>
</protein>
<sequence length="315" mass="33724">MQLRHLRYFVSIVDAGSFCRAAATIHVAQPALSQQIAGLEARLGATLLHRSARGVCPTRAGKAFYREAVSILERIEQLRGIIRSAEGEPEGSVGVGMSSTLAVSLAATLVGACRTALPKVTLRLVTGDFLRIRSLVESHSLDVCMVFEDTPTLGVSRKPLFRQRLYLVQPANTEDVAPCVSLEELAALPLVLPARPHMMRDALDRAFGVAGVLPNCVAEVDTLYSVLSLVKAGVASAIVPKGDFSDIPGHEALRPAVIDPPIHLTACLISSANMPLTSAAEAASALLVTQIEKHLSEARPFEWERVPIQSLSRGE</sequence>
<comment type="caution">
    <text evidence="7">The sequence shown here is derived from an EMBL/GenBank/DDBJ whole genome shotgun (WGS) entry which is preliminary data.</text>
</comment>
<dbReference type="EMBL" id="JAMYPJ010000030">
    <property type="protein sequence ID" value="MER8935284.1"/>
    <property type="molecule type" value="Genomic_DNA"/>
</dbReference>
<evidence type="ECO:0000313" key="8">
    <source>
        <dbReference type="Proteomes" id="UP001464387"/>
    </source>
</evidence>
<dbReference type="InterPro" id="IPR005119">
    <property type="entry name" value="LysR_subst-bd"/>
</dbReference>
<evidence type="ECO:0000256" key="4">
    <source>
        <dbReference type="ARBA" id="ARBA00023159"/>
    </source>
</evidence>
<accession>A0ABV1YJG2</accession>
<dbReference type="PROSITE" id="PS50931">
    <property type="entry name" value="HTH_LYSR"/>
    <property type="match status" value="1"/>
</dbReference>
<dbReference type="RefSeq" id="WP_352657468.1">
    <property type="nucleotide sequence ID" value="NZ_JAMYMY010000033.1"/>
</dbReference>
<dbReference type="Gene3D" id="3.40.190.290">
    <property type="match status" value="1"/>
</dbReference>
<dbReference type="Proteomes" id="UP001464387">
    <property type="component" value="Unassembled WGS sequence"/>
</dbReference>
<keyword evidence="4" id="KW-0010">Activator</keyword>
<dbReference type="Gene3D" id="1.10.10.10">
    <property type="entry name" value="Winged helix-like DNA-binding domain superfamily/Winged helix DNA-binding domain"/>
    <property type="match status" value="1"/>
</dbReference>
<name>A0ABV1YJG2_9HYPH</name>
<dbReference type="Pfam" id="PF03466">
    <property type="entry name" value="LysR_substrate"/>
    <property type="match status" value="1"/>
</dbReference>
<dbReference type="InterPro" id="IPR036390">
    <property type="entry name" value="WH_DNA-bd_sf"/>
</dbReference>
<evidence type="ECO:0000313" key="7">
    <source>
        <dbReference type="EMBL" id="MER8935284.1"/>
    </source>
</evidence>
<keyword evidence="5" id="KW-0804">Transcription</keyword>
<evidence type="ECO:0000256" key="1">
    <source>
        <dbReference type="ARBA" id="ARBA00009437"/>
    </source>
</evidence>
<dbReference type="PANTHER" id="PTHR30293:SF0">
    <property type="entry name" value="NITROGEN ASSIMILATION REGULATORY PROTEIN NAC"/>
    <property type="match status" value="1"/>
</dbReference>
<dbReference type="InterPro" id="IPR036388">
    <property type="entry name" value="WH-like_DNA-bd_sf"/>
</dbReference>
<dbReference type="Pfam" id="PF00126">
    <property type="entry name" value="HTH_1"/>
    <property type="match status" value="1"/>
</dbReference>
<gene>
    <name evidence="7" type="ORF">NKI33_20215</name>
</gene>
<comment type="similarity">
    <text evidence="1">Belongs to the LysR transcriptional regulatory family.</text>
</comment>
<feature type="domain" description="HTH lysR-type" evidence="6">
    <location>
        <begin position="1"/>
        <end position="58"/>
    </location>
</feature>
<keyword evidence="3" id="KW-0238">DNA-binding</keyword>
<dbReference type="SUPFAM" id="SSF53850">
    <property type="entry name" value="Periplasmic binding protein-like II"/>
    <property type="match status" value="1"/>
</dbReference>
<dbReference type="PRINTS" id="PR00039">
    <property type="entry name" value="HTHLYSR"/>
</dbReference>
<dbReference type="SUPFAM" id="SSF46785">
    <property type="entry name" value="Winged helix' DNA-binding domain"/>
    <property type="match status" value="1"/>
</dbReference>
<reference evidence="7 8" key="1">
    <citation type="journal article" date="2024" name="Proc. Natl. Acad. Sci. U.S.A.">
        <title>The evolutionary genomics of adaptation to stress in wild rhizobium bacteria.</title>
        <authorList>
            <person name="Kehlet-Delgado H."/>
            <person name="Montoya A.P."/>
            <person name="Jensen K.T."/>
            <person name="Wendlandt C.E."/>
            <person name="Dexheimer C."/>
            <person name="Roberts M."/>
            <person name="Torres Martinez L."/>
            <person name="Friesen M.L."/>
            <person name="Griffitts J.S."/>
            <person name="Porter S.S."/>
        </authorList>
    </citation>
    <scope>NUCLEOTIDE SEQUENCE [LARGE SCALE GENOMIC DNA]</scope>
    <source>
        <strain evidence="7 8">M0729</strain>
    </source>
</reference>
<proteinExistence type="inferred from homology"/>
<evidence type="ECO:0000259" key="6">
    <source>
        <dbReference type="PROSITE" id="PS50931"/>
    </source>
</evidence>
<organism evidence="7 8">
    <name type="scientific">Mesorhizobium opportunistum</name>
    <dbReference type="NCBI Taxonomy" id="593909"/>
    <lineage>
        <taxon>Bacteria</taxon>
        <taxon>Pseudomonadati</taxon>
        <taxon>Pseudomonadota</taxon>
        <taxon>Alphaproteobacteria</taxon>
        <taxon>Hyphomicrobiales</taxon>
        <taxon>Phyllobacteriaceae</taxon>
        <taxon>Mesorhizobium</taxon>
    </lineage>
</organism>
<keyword evidence="2" id="KW-0805">Transcription regulation</keyword>
<evidence type="ECO:0000256" key="5">
    <source>
        <dbReference type="ARBA" id="ARBA00023163"/>
    </source>
</evidence>
<dbReference type="PANTHER" id="PTHR30293">
    <property type="entry name" value="TRANSCRIPTIONAL REGULATORY PROTEIN NAC-RELATED"/>
    <property type="match status" value="1"/>
</dbReference>